<comment type="subcellular location">
    <subcellularLocation>
        <location evidence="15">Postsynaptic cell membrane</location>
        <topology evidence="15">Multi-pass membrane protein</topology>
    </subcellularLocation>
</comment>
<dbReference type="InterPro" id="IPR006029">
    <property type="entry name" value="Neurotrans-gated_channel_TM"/>
</dbReference>
<dbReference type="CDD" id="cd18996">
    <property type="entry name" value="LGIC_ECD_5-HT3"/>
    <property type="match status" value="1"/>
</dbReference>
<dbReference type="Pfam" id="PF02932">
    <property type="entry name" value="Neur_chan_memb"/>
    <property type="match status" value="1"/>
</dbReference>
<evidence type="ECO:0000256" key="13">
    <source>
        <dbReference type="ARBA" id="ARBA00023286"/>
    </source>
</evidence>
<evidence type="ECO:0000313" key="24">
    <source>
        <dbReference type="Ensembl" id="ENSAOCP00000056079.1"/>
    </source>
</evidence>
<name>A0AAQ5YT27_AMPOC</name>
<evidence type="ECO:0000256" key="6">
    <source>
        <dbReference type="ARBA" id="ARBA00023018"/>
    </source>
</evidence>
<dbReference type="Proteomes" id="UP001501940">
    <property type="component" value="Chromosome 18"/>
</dbReference>
<comment type="catalytic activity">
    <reaction evidence="16">
        <text>K(+)(in) = K(+)(out)</text>
        <dbReference type="Rhea" id="RHEA:29463"/>
        <dbReference type="ChEBI" id="CHEBI:29103"/>
    </reaction>
</comment>
<evidence type="ECO:0000256" key="15">
    <source>
        <dbReference type="ARBA" id="ARBA00034104"/>
    </source>
</evidence>
<feature type="transmembrane region" description="Helical" evidence="20">
    <location>
        <begin position="276"/>
        <end position="297"/>
    </location>
</feature>
<evidence type="ECO:0008006" key="26">
    <source>
        <dbReference type="Google" id="ProtNLM"/>
    </source>
</evidence>
<keyword evidence="11" id="KW-0325">Glycoprotein</keyword>
<dbReference type="Gene3D" id="1.20.58.390">
    <property type="entry name" value="Neurotransmitter-gated ion-channel transmembrane domain"/>
    <property type="match status" value="1"/>
</dbReference>
<dbReference type="PROSITE" id="PS00236">
    <property type="entry name" value="NEUROTR_ION_CHANNEL"/>
    <property type="match status" value="1"/>
</dbReference>
<feature type="chain" id="PRO_5043091433" description="5-hydroxytryptamine receptor 3A-like" evidence="20">
    <location>
        <begin position="18"/>
        <end position="477"/>
    </location>
</feature>
<evidence type="ECO:0000256" key="14">
    <source>
        <dbReference type="ARBA" id="ARBA00023303"/>
    </source>
</evidence>
<evidence type="ECO:0000256" key="12">
    <source>
        <dbReference type="ARBA" id="ARBA00023257"/>
    </source>
</evidence>
<gene>
    <name evidence="24" type="primary">HTR3B</name>
</gene>
<dbReference type="Ensembl" id="ENSAOCT00000058055.1">
    <property type="protein sequence ID" value="ENSAOCP00000056079.1"/>
    <property type="gene ID" value="ENSAOCG00000032575.1"/>
</dbReference>
<dbReference type="SUPFAM" id="SSF63712">
    <property type="entry name" value="Nicotinic receptor ligand binding domain-like"/>
    <property type="match status" value="1"/>
</dbReference>
<reference evidence="24 25" key="1">
    <citation type="submission" date="2022-01" db="EMBL/GenBank/DDBJ databases">
        <title>A chromosome-scale genome assembly of the false clownfish, Amphiprion ocellaris.</title>
        <authorList>
            <person name="Ryu T."/>
        </authorList>
    </citation>
    <scope>NUCLEOTIDE SEQUENCE [LARGE SCALE GENOMIC DNA]</scope>
</reference>
<dbReference type="CDD" id="cd19063">
    <property type="entry name" value="LGIC_TM_5-HT3"/>
    <property type="match status" value="1"/>
</dbReference>
<dbReference type="PANTHER" id="PTHR18945">
    <property type="entry name" value="NEUROTRANSMITTER GATED ION CHANNEL"/>
    <property type="match status" value="1"/>
</dbReference>
<evidence type="ECO:0000256" key="21">
    <source>
        <dbReference type="SAM" id="Coils"/>
    </source>
</evidence>
<proteinExistence type="inferred from homology"/>
<dbReference type="GO" id="GO:0004888">
    <property type="term" value="F:transmembrane signaling receptor activity"/>
    <property type="evidence" value="ECO:0007669"/>
    <property type="project" value="InterPro"/>
</dbReference>
<dbReference type="Gene3D" id="2.70.170.10">
    <property type="entry name" value="Neurotransmitter-gated ion-channel ligand-binding domain"/>
    <property type="match status" value="1"/>
</dbReference>
<comment type="catalytic activity">
    <reaction evidence="18">
        <text>Ca(2+)(in) = Ca(2+)(out)</text>
        <dbReference type="Rhea" id="RHEA:29671"/>
        <dbReference type="ChEBI" id="CHEBI:29108"/>
    </reaction>
</comment>
<keyword evidence="5 20" id="KW-1133">Transmembrane helix</keyword>
<evidence type="ECO:0000256" key="20">
    <source>
        <dbReference type="RuleBase" id="RU000687"/>
    </source>
</evidence>
<organism evidence="24 25">
    <name type="scientific">Amphiprion ocellaris</name>
    <name type="common">Clown anemonefish</name>
    <dbReference type="NCBI Taxonomy" id="80972"/>
    <lineage>
        <taxon>Eukaryota</taxon>
        <taxon>Metazoa</taxon>
        <taxon>Chordata</taxon>
        <taxon>Craniata</taxon>
        <taxon>Vertebrata</taxon>
        <taxon>Euteleostomi</taxon>
        <taxon>Actinopterygii</taxon>
        <taxon>Neopterygii</taxon>
        <taxon>Teleostei</taxon>
        <taxon>Neoteleostei</taxon>
        <taxon>Acanthomorphata</taxon>
        <taxon>Ovalentaria</taxon>
        <taxon>Pomacentridae</taxon>
        <taxon>Amphiprion</taxon>
    </lineage>
</organism>
<keyword evidence="8 20" id="KW-0472">Membrane</keyword>
<feature type="signal peptide" evidence="20">
    <location>
        <begin position="1"/>
        <end position="17"/>
    </location>
</feature>
<dbReference type="InterPro" id="IPR038050">
    <property type="entry name" value="Neuro_actylchol_rec"/>
</dbReference>
<keyword evidence="7 20" id="KW-0406">Ion transport</keyword>
<evidence type="ECO:0000256" key="19">
    <source>
        <dbReference type="ARBA" id="ARBA00037540"/>
    </source>
</evidence>
<feature type="coiled-coil region" evidence="21">
    <location>
        <begin position="397"/>
        <end position="431"/>
    </location>
</feature>
<keyword evidence="6" id="KW-0770">Synapse</keyword>
<evidence type="ECO:0000256" key="9">
    <source>
        <dbReference type="ARBA" id="ARBA00023157"/>
    </source>
</evidence>
<dbReference type="Pfam" id="PF02931">
    <property type="entry name" value="Neur_chan_LBD"/>
    <property type="match status" value="1"/>
</dbReference>
<feature type="domain" description="Neurotransmitter-gated ion-channel ligand-binding" evidence="22">
    <location>
        <begin position="46"/>
        <end position="239"/>
    </location>
</feature>
<dbReference type="InterPro" id="IPR036719">
    <property type="entry name" value="Neuro-gated_channel_TM_sf"/>
</dbReference>
<evidence type="ECO:0000256" key="11">
    <source>
        <dbReference type="ARBA" id="ARBA00023180"/>
    </source>
</evidence>
<dbReference type="FunFam" id="2.70.170.10:FF:000017">
    <property type="entry name" value="5-hydroxytryptamine receptor 3A"/>
    <property type="match status" value="1"/>
</dbReference>
<dbReference type="InterPro" id="IPR036734">
    <property type="entry name" value="Neur_chan_lig-bd_sf"/>
</dbReference>
<evidence type="ECO:0000256" key="4">
    <source>
        <dbReference type="ARBA" id="ARBA00022729"/>
    </source>
</evidence>
<feature type="transmembrane region" description="Helical" evidence="20">
    <location>
        <begin position="303"/>
        <end position="327"/>
    </location>
</feature>
<comment type="similarity">
    <text evidence="20">Belongs to the ligand-gated ion channel (TC 1.A.9) family.</text>
</comment>
<keyword evidence="12" id="KW-0628">Postsynaptic cell membrane</keyword>
<dbReference type="InterPro" id="IPR006202">
    <property type="entry name" value="Neur_chan_lig-bd"/>
</dbReference>
<evidence type="ECO:0000259" key="23">
    <source>
        <dbReference type="Pfam" id="PF02932"/>
    </source>
</evidence>
<evidence type="ECO:0000256" key="3">
    <source>
        <dbReference type="ARBA" id="ARBA00022692"/>
    </source>
</evidence>
<keyword evidence="9" id="KW-1015">Disulfide bond</keyword>
<reference evidence="24" key="3">
    <citation type="submission" date="2025-09" db="UniProtKB">
        <authorList>
            <consortium name="Ensembl"/>
        </authorList>
    </citation>
    <scope>IDENTIFICATION</scope>
</reference>
<evidence type="ECO:0000259" key="22">
    <source>
        <dbReference type="Pfam" id="PF02931"/>
    </source>
</evidence>
<evidence type="ECO:0000256" key="5">
    <source>
        <dbReference type="ARBA" id="ARBA00022989"/>
    </source>
</evidence>
<dbReference type="GO" id="GO:0005230">
    <property type="term" value="F:extracellular ligand-gated monoatomic ion channel activity"/>
    <property type="evidence" value="ECO:0007669"/>
    <property type="project" value="InterPro"/>
</dbReference>
<evidence type="ECO:0000256" key="17">
    <source>
        <dbReference type="ARBA" id="ARBA00036239"/>
    </source>
</evidence>
<keyword evidence="1 20" id="KW-0813">Transport</keyword>
<evidence type="ECO:0000313" key="25">
    <source>
        <dbReference type="Proteomes" id="UP001501940"/>
    </source>
</evidence>
<protein>
    <recommendedName>
        <fullName evidence="26">5-hydroxytryptamine receptor 3A-like</fullName>
    </recommendedName>
</protein>
<keyword evidence="2" id="KW-1003">Cell membrane</keyword>
<evidence type="ECO:0000256" key="10">
    <source>
        <dbReference type="ARBA" id="ARBA00023170"/>
    </source>
</evidence>
<reference evidence="24" key="2">
    <citation type="submission" date="2025-08" db="UniProtKB">
        <authorList>
            <consortium name="Ensembl"/>
        </authorList>
    </citation>
    <scope>IDENTIFICATION</scope>
</reference>
<keyword evidence="25" id="KW-1185">Reference proteome</keyword>
<keyword evidence="13" id="KW-1071">Ligand-gated ion channel</keyword>
<dbReference type="PRINTS" id="PR00252">
    <property type="entry name" value="NRIONCHANNEL"/>
</dbReference>
<feature type="transmembrane region" description="Helical" evidence="20">
    <location>
        <begin position="445"/>
        <end position="465"/>
    </location>
</feature>
<sequence>MMLAGLLVLLFFSSVSAVDEVSSEQNCSYQDVLEHLNLTRSNELYSMTRPVRNYRRPTHVSLEVLLYAILDVVEKDQKFIPYVWTAMRWHNEYISWDPNQFCGIDNVSLPTEILWKPDLTIEEMTEKDKAPPSPYLSINNEGYVEVQNDQVLVSTCRMHVYLFPFDIQSCSLSFKSVIHTVKDIRLQPSDNSSEATEWSRELMRTQYEWLFINLTVTTKHATDLFDQDVIVYTITMKRRSLLYIVNFLVPVLFFLCLDLSSFLISDSGGEKLSFKVTVLLAVTVLQLILNEILPASSNRIPLIAVYCIGIFALMLLSLLETIVVMYLMEKDSVSQSNDTDRDQSLRDDCNKHSKANFHRCHEEVHKWTQAACIYEAPAEETSSELLSAAIEVNSNKLTEEHQTLGRLSDALRELEKTLNLLLDSKKDDKEEPGYWTRVAKRVNGVFLIFYVTVVSLFLVFIFVKWNSADDHCCIKRK</sequence>
<keyword evidence="4 20" id="KW-0732">Signal</keyword>
<dbReference type="InterPro" id="IPR049944">
    <property type="entry name" value="LGIC_TM_5-HT3"/>
</dbReference>
<evidence type="ECO:0000256" key="16">
    <source>
        <dbReference type="ARBA" id="ARBA00034430"/>
    </source>
</evidence>
<evidence type="ECO:0000256" key="18">
    <source>
        <dbReference type="ARBA" id="ARBA00036634"/>
    </source>
</evidence>
<evidence type="ECO:0000256" key="7">
    <source>
        <dbReference type="ARBA" id="ARBA00023065"/>
    </source>
</evidence>
<dbReference type="GeneTree" id="ENSGT00940000163471"/>
<evidence type="ECO:0000256" key="1">
    <source>
        <dbReference type="ARBA" id="ARBA00022448"/>
    </source>
</evidence>
<keyword evidence="10" id="KW-0675">Receptor</keyword>
<dbReference type="InterPro" id="IPR018000">
    <property type="entry name" value="Neurotransmitter_ion_chnl_CS"/>
</dbReference>
<dbReference type="SUPFAM" id="SSF90112">
    <property type="entry name" value="Neurotransmitter-gated ion-channel transmembrane pore"/>
    <property type="match status" value="1"/>
</dbReference>
<dbReference type="AlphaFoldDB" id="A0AAQ5YT27"/>
<evidence type="ECO:0000256" key="2">
    <source>
        <dbReference type="ARBA" id="ARBA00022475"/>
    </source>
</evidence>
<dbReference type="GO" id="GO:0045211">
    <property type="term" value="C:postsynaptic membrane"/>
    <property type="evidence" value="ECO:0007669"/>
    <property type="project" value="UniProtKB-SubCell"/>
</dbReference>
<dbReference type="FunFam" id="1.20.58.390:FF:000103">
    <property type="entry name" value="Si:ch211-256e16.10"/>
    <property type="match status" value="1"/>
</dbReference>
<keyword evidence="14 20" id="KW-0407">Ion channel</keyword>
<keyword evidence="3 20" id="KW-0812">Transmembrane</keyword>
<comment type="function">
    <text evidence="19">Forms serotonin (5-hydroxytryptamine/5-HT3)-activated cation-selective channel complexes, which when activated cause fast, depolarizing responses in neurons.</text>
</comment>
<accession>A0AAQ5YT27</accession>
<comment type="catalytic activity">
    <reaction evidence="17">
        <text>Na(+)(in) = Na(+)(out)</text>
        <dbReference type="Rhea" id="RHEA:34963"/>
        <dbReference type="ChEBI" id="CHEBI:29101"/>
    </reaction>
</comment>
<evidence type="ECO:0000256" key="8">
    <source>
        <dbReference type="ARBA" id="ARBA00023136"/>
    </source>
</evidence>
<keyword evidence="21" id="KW-0175">Coiled coil</keyword>
<feature type="domain" description="Neurotransmitter-gated ion-channel transmembrane" evidence="23">
    <location>
        <begin position="249"/>
        <end position="462"/>
    </location>
</feature>
<feature type="transmembrane region" description="Helical" evidence="20">
    <location>
        <begin position="241"/>
        <end position="264"/>
    </location>
</feature>
<dbReference type="InterPro" id="IPR006201">
    <property type="entry name" value="Neur_channel"/>
</dbReference>